<evidence type="ECO:0000256" key="1">
    <source>
        <dbReference type="SAM" id="MobiDB-lite"/>
    </source>
</evidence>
<reference evidence="2" key="1">
    <citation type="submission" date="2019-10" db="EMBL/GenBank/DDBJ databases">
        <authorList>
            <consortium name="DOE Joint Genome Institute"/>
            <person name="Kuo A."/>
            <person name="Miyauchi S."/>
            <person name="Kiss E."/>
            <person name="Drula E."/>
            <person name="Kohler A."/>
            <person name="Sanchez-Garcia M."/>
            <person name="Andreopoulos B."/>
            <person name="Barry K.W."/>
            <person name="Bonito G."/>
            <person name="Buee M."/>
            <person name="Carver A."/>
            <person name="Chen C."/>
            <person name="Cichocki N."/>
            <person name="Clum A."/>
            <person name="Culley D."/>
            <person name="Crous P.W."/>
            <person name="Fauchery L."/>
            <person name="Girlanda M."/>
            <person name="Hayes R."/>
            <person name="Keri Z."/>
            <person name="LaButti K."/>
            <person name="Lipzen A."/>
            <person name="Lombard V."/>
            <person name="Magnuson J."/>
            <person name="Maillard F."/>
            <person name="Morin E."/>
            <person name="Murat C."/>
            <person name="Nolan M."/>
            <person name="Ohm R."/>
            <person name="Pangilinan J."/>
            <person name="Pereira M."/>
            <person name="Perotto S."/>
            <person name="Peter M."/>
            <person name="Riley R."/>
            <person name="Sitrit Y."/>
            <person name="Stielow B."/>
            <person name="Szollosi G."/>
            <person name="Zifcakova L."/>
            <person name="Stursova M."/>
            <person name="Spatafora J.W."/>
            <person name="Tedersoo L."/>
            <person name="Vaario L.-M."/>
            <person name="Yamada A."/>
            <person name="Yan M."/>
            <person name="Wang P."/>
            <person name="Xu J."/>
            <person name="Bruns T."/>
            <person name="Baldrian P."/>
            <person name="Vilgalys R."/>
            <person name="Henrissat B."/>
            <person name="Grigoriev I.V."/>
            <person name="Hibbett D."/>
            <person name="Nagy L.G."/>
            <person name="Martin F.M."/>
        </authorList>
    </citation>
    <scope>NUCLEOTIDE SEQUENCE</scope>
    <source>
        <strain evidence="2">BED1</strain>
    </source>
</reference>
<dbReference type="AlphaFoldDB" id="A0AAD4GBW4"/>
<feature type="compositionally biased region" description="Basic residues" evidence="1">
    <location>
        <begin position="62"/>
        <end position="71"/>
    </location>
</feature>
<comment type="caution">
    <text evidence="2">The sequence shown here is derived from an EMBL/GenBank/DDBJ whole genome shotgun (WGS) entry which is preliminary data.</text>
</comment>
<gene>
    <name evidence="2" type="ORF">L210DRAFT_3649208</name>
</gene>
<dbReference type="Proteomes" id="UP001194468">
    <property type="component" value="Unassembled WGS sequence"/>
</dbReference>
<sequence length="178" mass="18782">MAAADDQCAVGPDVQLLDASKIKFFHDVDDEIPLPPVPGPSTLPFGSTGIKLRIPLPAVKTAGRRQAHRISKPSLRLTNTDNAATSSHIRSGKRKATCAELSSPDEAEHPQHRLVPPRSIGTPDHPPDTDTALSDGPAITDGGLESDGSMSTLALGDADRAVLSSPDPPVQVRRDPRL</sequence>
<feature type="region of interest" description="Disordered" evidence="1">
    <location>
        <begin position="61"/>
        <end position="178"/>
    </location>
</feature>
<accession>A0AAD4GBW4</accession>
<proteinExistence type="predicted"/>
<protein>
    <submittedName>
        <fullName evidence="2">Uncharacterized protein</fullName>
    </submittedName>
</protein>
<dbReference type="EMBL" id="WHUW01000029">
    <property type="protein sequence ID" value="KAF8434361.1"/>
    <property type="molecule type" value="Genomic_DNA"/>
</dbReference>
<evidence type="ECO:0000313" key="2">
    <source>
        <dbReference type="EMBL" id="KAF8434361.1"/>
    </source>
</evidence>
<reference evidence="2" key="2">
    <citation type="journal article" date="2020" name="Nat. Commun.">
        <title>Large-scale genome sequencing of mycorrhizal fungi provides insights into the early evolution of symbiotic traits.</title>
        <authorList>
            <person name="Miyauchi S."/>
            <person name="Kiss E."/>
            <person name="Kuo A."/>
            <person name="Drula E."/>
            <person name="Kohler A."/>
            <person name="Sanchez-Garcia M."/>
            <person name="Morin E."/>
            <person name="Andreopoulos B."/>
            <person name="Barry K.W."/>
            <person name="Bonito G."/>
            <person name="Buee M."/>
            <person name="Carver A."/>
            <person name="Chen C."/>
            <person name="Cichocki N."/>
            <person name="Clum A."/>
            <person name="Culley D."/>
            <person name="Crous P.W."/>
            <person name="Fauchery L."/>
            <person name="Girlanda M."/>
            <person name="Hayes R.D."/>
            <person name="Keri Z."/>
            <person name="LaButti K."/>
            <person name="Lipzen A."/>
            <person name="Lombard V."/>
            <person name="Magnuson J."/>
            <person name="Maillard F."/>
            <person name="Murat C."/>
            <person name="Nolan M."/>
            <person name="Ohm R.A."/>
            <person name="Pangilinan J."/>
            <person name="Pereira M.F."/>
            <person name="Perotto S."/>
            <person name="Peter M."/>
            <person name="Pfister S."/>
            <person name="Riley R."/>
            <person name="Sitrit Y."/>
            <person name="Stielow J.B."/>
            <person name="Szollosi G."/>
            <person name="Zifcakova L."/>
            <person name="Stursova M."/>
            <person name="Spatafora J.W."/>
            <person name="Tedersoo L."/>
            <person name="Vaario L.M."/>
            <person name="Yamada A."/>
            <person name="Yan M."/>
            <person name="Wang P."/>
            <person name="Xu J."/>
            <person name="Bruns T."/>
            <person name="Baldrian P."/>
            <person name="Vilgalys R."/>
            <person name="Dunand C."/>
            <person name="Henrissat B."/>
            <person name="Grigoriev I.V."/>
            <person name="Hibbett D."/>
            <person name="Nagy L.G."/>
            <person name="Martin F.M."/>
        </authorList>
    </citation>
    <scope>NUCLEOTIDE SEQUENCE</scope>
    <source>
        <strain evidence="2">BED1</strain>
    </source>
</reference>
<organism evidence="2 3">
    <name type="scientific">Boletus edulis BED1</name>
    <dbReference type="NCBI Taxonomy" id="1328754"/>
    <lineage>
        <taxon>Eukaryota</taxon>
        <taxon>Fungi</taxon>
        <taxon>Dikarya</taxon>
        <taxon>Basidiomycota</taxon>
        <taxon>Agaricomycotina</taxon>
        <taxon>Agaricomycetes</taxon>
        <taxon>Agaricomycetidae</taxon>
        <taxon>Boletales</taxon>
        <taxon>Boletineae</taxon>
        <taxon>Boletaceae</taxon>
        <taxon>Boletoideae</taxon>
        <taxon>Boletus</taxon>
    </lineage>
</organism>
<name>A0AAD4GBW4_BOLED</name>
<evidence type="ECO:0000313" key="3">
    <source>
        <dbReference type="Proteomes" id="UP001194468"/>
    </source>
</evidence>
<feature type="compositionally biased region" description="Polar residues" evidence="1">
    <location>
        <begin position="76"/>
        <end position="89"/>
    </location>
</feature>
<keyword evidence="3" id="KW-1185">Reference proteome</keyword>